<keyword evidence="1" id="KW-0812">Transmembrane</keyword>
<protein>
    <submittedName>
        <fullName evidence="2">Uncharacterized protein</fullName>
    </submittedName>
</protein>
<keyword evidence="3" id="KW-1185">Reference proteome</keyword>
<reference evidence="2" key="1">
    <citation type="journal article" date="2021" name="Genome Biol. Evol.">
        <title>A High-Quality Reference Genome for a Parasitic Bivalve with Doubly Uniparental Inheritance (Bivalvia: Unionida).</title>
        <authorList>
            <person name="Smith C.H."/>
        </authorList>
    </citation>
    <scope>NUCLEOTIDE SEQUENCE</scope>
    <source>
        <strain evidence="2">CHS0354</strain>
    </source>
</reference>
<reference evidence="2" key="2">
    <citation type="journal article" date="2021" name="Genome Biol. Evol.">
        <title>Developing a high-quality reference genome for a parasitic bivalve with doubly uniparental inheritance (Bivalvia: Unionida).</title>
        <authorList>
            <person name="Smith C.H."/>
        </authorList>
    </citation>
    <scope>NUCLEOTIDE SEQUENCE</scope>
    <source>
        <strain evidence="2">CHS0354</strain>
        <tissue evidence="2">Mantle</tissue>
    </source>
</reference>
<evidence type="ECO:0000313" key="2">
    <source>
        <dbReference type="EMBL" id="KAK3599823.1"/>
    </source>
</evidence>
<comment type="caution">
    <text evidence="2">The sequence shown here is derived from an EMBL/GenBank/DDBJ whole genome shotgun (WGS) entry which is preliminary data.</text>
</comment>
<feature type="transmembrane region" description="Helical" evidence="1">
    <location>
        <begin position="6"/>
        <end position="32"/>
    </location>
</feature>
<dbReference type="Proteomes" id="UP001195483">
    <property type="component" value="Unassembled WGS sequence"/>
</dbReference>
<reference evidence="2" key="3">
    <citation type="submission" date="2023-05" db="EMBL/GenBank/DDBJ databases">
        <authorList>
            <person name="Smith C.H."/>
        </authorList>
    </citation>
    <scope>NUCLEOTIDE SEQUENCE</scope>
    <source>
        <strain evidence="2">CHS0354</strain>
        <tissue evidence="2">Mantle</tissue>
    </source>
</reference>
<dbReference type="EMBL" id="JAEAOA010001358">
    <property type="protein sequence ID" value="KAK3599823.1"/>
    <property type="molecule type" value="Genomic_DNA"/>
</dbReference>
<evidence type="ECO:0000313" key="3">
    <source>
        <dbReference type="Proteomes" id="UP001195483"/>
    </source>
</evidence>
<keyword evidence="1" id="KW-1133">Transmembrane helix</keyword>
<dbReference type="AlphaFoldDB" id="A0AAE0SXQ3"/>
<name>A0AAE0SXQ3_9BIVA</name>
<sequence length="104" mass="12014">MITSPTFVFFVIVTISTSVVVIFTIAVATPIIGNWFLGYKNNTCKACFERFCFTHKKHNLCMCVFLRSLASGRYFCSSTPFLGQVTFHRCKQRIFRYTAQLSRF</sequence>
<organism evidence="2 3">
    <name type="scientific">Potamilus streckersoni</name>
    <dbReference type="NCBI Taxonomy" id="2493646"/>
    <lineage>
        <taxon>Eukaryota</taxon>
        <taxon>Metazoa</taxon>
        <taxon>Spiralia</taxon>
        <taxon>Lophotrochozoa</taxon>
        <taxon>Mollusca</taxon>
        <taxon>Bivalvia</taxon>
        <taxon>Autobranchia</taxon>
        <taxon>Heteroconchia</taxon>
        <taxon>Palaeoheterodonta</taxon>
        <taxon>Unionida</taxon>
        <taxon>Unionoidea</taxon>
        <taxon>Unionidae</taxon>
        <taxon>Ambleminae</taxon>
        <taxon>Lampsilini</taxon>
        <taxon>Potamilus</taxon>
    </lineage>
</organism>
<proteinExistence type="predicted"/>
<accession>A0AAE0SXQ3</accession>
<gene>
    <name evidence="2" type="ORF">CHS0354_022390</name>
</gene>
<evidence type="ECO:0000256" key="1">
    <source>
        <dbReference type="SAM" id="Phobius"/>
    </source>
</evidence>
<keyword evidence="1" id="KW-0472">Membrane</keyword>